<sequence>MKRLLIVILVAAFGWSAYWFVGATGAKSGFVAWFDARQSEGWQAEVSDISVNGFPNRFDTTFSDLALADPETGVAWQSPFFQLFALSYKPNHVIAVWPHEQTLAFPDQTLQIASSDMKASLVLGADTSLPLERANLAIEKLAVQSTIDWQLAADTLRLALHKQPEEKNIYRLALVAEGFAPPISYNLLSGQSLPQTLKTVQADLLVGFDASWDRHALEDARPQPTSVEITNAQIAWGNLDLQATGHVSVDNTGYPTGEITIRATNWREIISVARSSDQIPASVLDAIEQGLELLAGISGNPRTLDIPLNFKSGTIRIGPIPIAPAPRLVLR</sequence>
<dbReference type="STRING" id="1470563.SAMN05444000_102112"/>
<gene>
    <name evidence="1" type="ORF">SAMN05444000_102112</name>
</gene>
<dbReference type="OrthoDB" id="7625707at2"/>
<evidence type="ECO:0000313" key="2">
    <source>
        <dbReference type="Proteomes" id="UP000183982"/>
    </source>
</evidence>
<keyword evidence="2" id="KW-1185">Reference proteome</keyword>
<reference evidence="2" key="1">
    <citation type="submission" date="2016-11" db="EMBL/GenBank/DDBJ databases">
        <authorList>
            <person name="Varghese N."/>
            <person name="Submissions S."/>
        </authorList>
    </citation>
    <scope>NUCLEOTIDE SEQUENCE [LARGE SCALE GENOMIC DNA]</scope>
    <source>
        <strain evidence="2">DSM 100564</strain>
    </source>
</reference>
<dbReference type="InterPro" id="IPR018666">
    <property type="entry name" value="DUF2125"/>
</dbReference>
<proteinExistence type="predicted"/>
<dbReference type="RefSeq" id="WP_073248908.1">
    <property type="nucleotide sequence ID" value="NZ_FQZQ01000002.1"/>
</dbReference>
<evidence type="ECO:0000313" key="1">
    <source>
        <dbReference type="EMBL" id="SHI62691.1"/>
    </source>
</evidence>
<organism evidence="1 2">
    <name type="scientific">Shimia gijangensis</name>
    <dbReference type="NCBI Taxonomy" id="1470563"/>
    <lineage>
        <taxon>Bacteria</taxon>
        <taxon>Pseudomonadati</taxon>
        <taxon>Pseudomonadota</taxon>
        <taxon>Alphaproteobacteria</taxon>
        <taxon>Rhodobacterales</taxon>
        <taxon>Roseobacteraceae</taxon>
    </lineage>
</organism>
<dbReference type="Proteomes" id="UP000183982">
    <property type="component" value="Unassembled WGS sequence"/>
</dbReference>
<protein>
    <recommendedName>
        <fullName evidence="3">DUF2125 domain-containing protein</fullName>
    </recommendedName>
</protein>
<dbReference type="Pfam" id="PF09898">
    <property type="entry name" value="DUF2125"/>
    <property type="match status" value="1"/>
</dbReference>
<dbReference type="AlphaFoldDB" id="A0A1M6CPC4"/>
<evidence type="ECO:0008006" key="3">
    <source>
        <dbReference type="Google" id="ProtNLM"/>
    </source>
</evidence>
<accession>A0A1M6CPC4</accession>
<name>A0A1M6CPC4_9RHOB</name>
<dbReference type="EMBL" id="FQZQ01000002">
    <property type="protein sequence ID" value="SHI62691.1"/>
    <property type="molecule type" value="Genomic_DNA"/>
</dbReference>